<name>A0A7G9L3Q9_9SPHN</name>
<dbReference type="GO" id="GO:0030313">
    <property type="term" value="C:cell envelope"/>
    <property type="evidence" value="ECO:0007669"/>
    <property type="project" value="UniProtKB-SubCell"/>
</dbReference>
<keyword evidence="4" id="KW-0676">Redox-active center</keyword>
<dbReference type="KEGG" id="ssau:H8M03_02605"/>
<keyword evidence="7" id="KW-1185">Reference proteome</keyword>
<dbReference type="PANTHER" id="PTHR42852:SF6">
    <property type="entry name" value="THIOL:DISULFIDE INTERCHANGE PROTEIN DSBE"/>
    <property type="match status" value="1"/>
</dbReference>
<dbReference type="InterPro" id="IPR036249">
    <property type="entry name" value="Thioredoxin-like_sf"/>
</dbReference>
<evidence type="ECO:0000256" key="1">
    <source>
        <dbReference type="ARBA" id="ARBA00004196"/>
    </source>
</evidence>
<dbReference type="Gene3D" id="3.40.30.10">
    <property type="entry name" value="Glutaredoxin"/>
    <property type="match status" value="1"/>
</dbReference>
<dbReference type="PANTHER" id="PTHR42852">
    <property type="entry name" value="THIOL:DISULFIDE INTERCHANGE PROTEIN DSBE"/>
    <property type="match status" value="1"/>
</dbReference>
<evidence type="ECO:0000259" key="5">
    <source>
        <dbReference type="PROSITE" id="PS51352"/>
    </source>
</evidence>
<keyword evidence="3" id="KW-1015">Disulfide bond</keyword>
<dbReference type="RefSeq" id="WP_187480213.1">
    <property type="nucleotide sequence ID" value="NZ_CP060697.1"/>
</dbReference>
<accession>A0A7G9L3Q9</accession>
<dbReference type="GO" id="GO:0017004">
    <property type="term" value="P:cytochrome complex assembly"/>
    <property type="evidence" value="ECO:0007669"/>
    <property type="project" value="UniProtKB-KW"/>
</dbReference>
<evidence type="ECO:0000313" key="6">
    <source>
        <dbReference type="EMBL" id="QNM83258.1"/>
    </source>
</evidence>
<reference evidence="6 7" key="1">
    <citation type="submission" date="2020-08" db="EMBL/GenBank/DDBJ databases">
        <title>Sphingomonas sp. sand1-3 16S ribosomal RNA gene Genome sequencing and assembly.</title>
        <authorList>
            <person name="Kang M."/>
        </authorList>
    </citation>
    <scope>NUCLEOTIDE SEQUENCE [LARGE SCALE GENOMIC DNA]</scope>
    <source>
        <strain evidence="7">sand1-3</strain>
    </source>
</reference>
<keyword evidence="2" id="KW-0201">Cytochrome c-type biogenesis</keyword>
<dbReference type="GO" id="GO:0016491">
    <property type="term" value="F:oxidoreductase activity"/>
    <property type="evidence" value="ECO:0007669"/>
    <property type="project" value="InterPro"/>
</dbReference>
<gene>
    <name evidence="6" type="ORF">H8M03_02605</name>
</gene>
<dbReference type="InterPro" id="IPR013766">
    <property type="entry name" value="Thioredoxin_domain"/>
</dbReference>
<feature type="domain" description="Thioredoxin" evidence="5">
    <location>
        <begin position="37"/>
        <end position="175"/>
    </location>
</feature>
<protein>
    <submittedName>
        <fullName evidence="6">Redoxin family protein</fullName>
    </submittedName>
</protein>
<organism evidence="6 7">
    <name type="scientific">Sphingomonas sabuli</name>
    <dbReference type="NCBI Taxonomy" id="2764186"/>
    <lineage>
        <taxon>Bacteria</taxon>
        <taxon>Pseudomonadati</taxon>
        <taxon>Pseudomonadota</taxon>
        <taxon>Alphaproteobacteria</taxon>
        <taxon>Sphingomonadales</taxon>
        <taxon>Sphingomonadaceae</taxon>
        <taxon>Sphingomonas</taxon>
    </lineage>
</organism>
<dbReference type="EMBL" id="CP060697">
    <property type="protein sequence ID" value="QNM83258.1"/>
    <property type="molecule type" value="Genomic_DNA"/>
</dbReference>
<proteinExistence type="predicted"/>
<sequence>MKRRTILRALPVAMVGLLVAALVWRLVNPPNDTVQSQLIDRPVPAFAASAGLPGKPALASTDLADGRPKLLNFFASWCVPCIGEAPLLDELARQGVPIVGIAVRDRPEDVRAFLDANGDPFERIAADPQRRLQLAFGSSGVPETFLVDGRGVVRMQHIGPIQPDDVPRLIAAVKAAR</sequence>
<evidence type="ECO:0000313" key="7">
    <source>
        <dbReference type="Proteomes" id="UP000515861"/>
    </source>
</evidence>
<comment type="subcellular location">
    <subcellularLocation>
        <location evidence="1">Cell envelope</location>
    </subcellularLocation>
</comment>
<dbReference type="AlphaFoldDB" id="A0A7G9L3Q9"/>
<dbReference type="Pfam" id="PF08534">
    <property type="entry name" value="Redoxin"/>
    <property type="match status" value="1"/>
</dbReference>
<evidence type="ECO:0000256" key="4">
    <source>
        <dbReference type="ARBA" id="ARBA00023284"/>
    </source>
</evidence>
<evidence type="ECO:0000256" key="3">
    <source>
        <dbReference type="ARBA" id="ARBA00023157"/>
    </source>
</evidence>
<dbReference type="Proteomes" id="UP000515861">
    <property type="component" value="Chromosome"/>
</dbReference>
<dbReference type="InterPro" id="IPR050553">
    <property type="entry name" value="Thioredoxin_ResA/DsbE_sf"/>
</dbReference>
<dbReference type="SUPFAM" id="SSF52833">
    <property type="entry name" value="Thioredoxin-like"/>
    <property type="match status" value="1"/>
</dbReference>
<dbReference type="PROSITE" id="PS51352">
    <property type="entry name" value="THIOREDOXIN_2"/>
    <property type="match status" value="1"/>
</dbReference>
<dbReference type="InterPro" id="IPR013740">
    <property type="entry name" value="Redoxin"/>
</dbReference>
<evidence type="ECO:0000256" key="2">
    <source>
        <dbReference type="ARBA" id="ARBA00022748"/>
    </source>
</evidence>